<accession>A0A382V8K6</accession>
<proteinExistence type="predicted"/>
<organism evidence="1">
    <name type="scientific">marine metagenome</name>
    <dbReference type="NCBI Taxonomy" id="408172"/>
    <lineage>
        <taxon>unclassified sequences</taxon>
        <taxon>metagenomes</taxon>
        <taxon>ecological metagenomes</taxon>
    </lineage>
</organism>
<dbReference type="EMBL" id="UINC01149974">
    <property type="protein sequence ID" value="SVD42767.1"/>
    <property type="molecule type" value="Genomic_DNA"/>
</dbReference>
<evidence type="ECO:0000313" key="1">
    <source>
        <dbReference type="EMBL" id="SVD42767.1"/>
    </source>
</evidence>
<dbReference type="AlphaFoldDB" id="A0A382V8K6"/>
<reference evidence="1" key="1">
    <citation type="submission" date="2018-05" db="EMBL/GenBank/DDBJ databases">
        <authorList>
            <person name="Lanie J.A."/>
            <person name="Ng W.-L."/>
            <person name="Kazmierczak K.M."/>
            <person name="Andrzejewski T.M."/>
            <person name="Davidsen T.M."/>
            <person name="Wayne K.J."/>
            <person name="Tettelin H."/>
            <person name="Glass J.I."/>
            <person name="Rusch D."/>
            <person name="Podicherti R."/>
            <person name="Tsui H.-C.T."/>
            <person name="Winkler M.E."/>
        </authorList>
    </citation>
    <scope>NUCLEOTIDE SEQUENCE</scope>
</reference>
<gene>
    <name evidence="1" type="ORF">METZ01_LOCUS395621</name>
</gene>
<sequence>MPELTFYMKSLAACGPSIGCLDGFCAIKEGKWNDEESIVCD</sequence>
<protein>
    <submittedName>
        <fullName evidence="1">Uncharacterized protein</fullName>
    </submittedName>
</protein>
<name>A0A382V8K6_9ZZZZ</name>
<feature type="non-terminal residue" evidence="1">
    <location>
        <position position="41"/>
    </location>
</feature>